<keyword evidence="2" id="KW-1185">Reference proteome</keyword>
<proteinExistence type="predicted"/>
<dbReference type="GO" id="GO:0003676">
    <property type="term" value="F:nucleic acid binding"/>
    <property type="evidence" value="ECO:0007669"/>
    <property type="project" value="InterPro"/>
</dbReference>
<dbReference type="GeneTree" id="ENSGT01000000220414"/>
<dbReference type="InterPro" id="IPR036397">
    <property type="entry name" value="RNaseH_sf"/>
</dbReference>
<dbReference type="Proteomes" id="UP000694557">
    <property type="component" value="Unassembled WGS sequence"/>
</dbReference>
<dbReference type="Gene3D" id="3.30.420.10">
    <property type="entry name" value="Ribonuclease H-like superfamily/Ribonuclease H"/>
    <property type="match status" value="1"/>
</dbReference>
<evidence type="ECO:0000313" key="1">
    <source>
        <dbReference type="Ensembl" id="ENSOKIP00005110329.1"/>
    </source>
</evidence>
<evidence type="ECO:0000313" key="2">
    <source>
        <dbReference type="Proteomes" id="UP000694557"/>
    </source>
</evidence>
<dbReference type="AlphaFoldDB" id="A0A8C7L1Q8"/>
<accession>A0A8C7L1Q8</accession>
<protein>
    <submittedName>
        <fullName evidence="1">Uncharacterized protein</fullName>
    </submittedName>
</protein>
<sequence length="160" mass="18414">MWVSDNLRVLVEMTVDSEPVLPASQPTRPELEEGKLQVMIIANKSETDRWISAFIEHKPLEINEDKVRNFCNDNDPKHTDKTMQERLRNKSLNVLEWPSQSPDFKPIEHLWRVQNSNSCSYLPCWQPDGKISAVKTALLKRMGEFGLIAYVTVSPLIPNL</sequence>
<reference evidence="1" key="2">
    <citation type="submission" date="2025-09" db="UniProtKB">
        <authorList>
            <consortium name="Ensembl"/>
        </authorList>
    </citation>
    <scope>IDENTIFICATION</scope>
</reference>
<name>A0A8C7L1Q8_ONCKI</name>
<dbReference type="Ensembl" id="ENSOKIT00005118161.1">
    <property type="protein sequence ID" value="ENSOKIP00005110329.1"/>
    <property type="gene ID" value="ENSOKIG00005048203.1"/>
</dbReference>
<reference evidence="1" key="1">
    <citation type="submission" date="2025-08" db="UniProtKB">
        <authorList>
            <consortium name="Ensembl"/>
        </authorList>
    </citation>
    <scope>IDENTIFICATION</scope>
</reference>
<organism evidence="1 2">
    <name type="scientific">Oncorhynchus kisutch</name>
    <name type="common">Coho salmon</name>
    <name type="synonym">Salmo kisutch</name>
    <dbReference type="NCBI Taxonomy" id="8019"/>
    <lineage>
        <taxon>Eukaryota</taxon>
        <taxon>Metazoa</taxon>
        <taxon>Chordata</taxon>
        <taxon>Craniata</taxon>
        <taxon>Vertebrata</taxon>
        <taxon>Euteleostomi</taxon>
        <taxon>Actinopterygii</taxon>
        <taxon>Neopterygii</taxon>
        <taxon>Teleostei</taxon>
        <taxon>Protacanthopterygii</taxon>
        <taxon>Salmoniformes</taxon>
        <taxon>Salmonidae</taxon>
        <taxon>Salmoninae</taxon>
        <taxon>Oncorhynchus</taxon>
    </lineage>
</organism>